<sequence>MIALVNSLGIYADIYKDNLNDIPQEFNRNSKRIHKCFLSESIKEFKYEFMHIGV</sequence>
<dbReference type="AlphaFoldDB" id="A0A0P9MNH1"/>
<accession>A0A0P9MNH1</accession>
<evidence type="ECO:0000313" key="1">
    <source>
        <dbReference type="EMBL" id="KPW93544.1"/>
    </source>
</evidence>
<comment type="caution">
    <text evidence="1">The sequence shown here is derived from an EMBL/GenBank/DDBJ whole genome shotgun (WGS) entry which is preliminary data.</text>
</comment>
<reference evidence="1 2" key="1">
    <citation type="submission" date="2015-09" db="EMBL/GenBank/DDBJ databases">
        <title>Genome announcement of multiple Pseudomonas syringae strains.</title>
        <authorList>
            <person name="Thakur S."/>
            <person name="Wang P.W."/>
            <person name="Gong Y."/>
            <person name="Weir B.S."/>
            <person name="Guttman D.S."/>
        </authorList>
    </citation>
    <scope>NUCLEOTIDE SEQUENCE [LARGE SCALE GENOMIC DNA]</scope>
    <source>
        <strain evidence="1 2">ICMP9419</strain>
    </source>
</reference>
<proteinExistence type="predicted"/>
<dbReference type="PATRIC" id="fig|264450.4.peg.2237"/>
<name>A0A0P9MNH1_PSESX</name>
<dbReference type="Proteomes" id="UP000050381">
    <property type="component" value="Unassembled WGS sequence"/>
</dbReference>
<protein>
    <submittedName>
        <fullName evidence="1">Uncharacterized protein</fullName>
    </submittedName>
</protein>
<gene>
    <name evidence="1" type="ORF">ALO79_01840</name>
</gene>
<evidence type="ECO:0000313" key="2">
    <source>
        <dbReference type="Proteomes" id="UP000050381"/>
    </source>
</evidence>
<dbReference type="EMBL" id="LJQD01000352">
    <property type="protein sequence ID" value="KPW93544.1"/>
    <property type="molecule type" value="Genomic_DNA"/>
</dbReference>
<organism evidence="1 2">
    <name type="scientific">Pseudomonas syringae pv. castaneae</name>
    <dbReference type="NCBI Taxonomy" id="264450"/>
    <lineage>
        <taxon>Bacteria</taxon>
        <taxon>Pseudomonadati</taxon>
        <taxon>Pseudomonadota</taxon>
        <taxon>Gammaproteobacteria</taxon>
        <taxon>Pseudomonadales</taxon>
        <taxon>Pseudomonadaceae</taxon>
        <taxon>Pseudomonas</taxon>
        <taxon>Pseudomonas syringae</taxon>
    </lineage>
</organism>